<keyword evidence="5" id="KW-0255">Endonuclease</keyword>
<name>A0ABW2Y5A7_9BIFI</name>
<evidence type="ECO:0000256" key="1">
    <source>
        <dbReference type="ARBA" id="ARBA00010923"/>
    </source>
</evidence>
<comment type="similarity">
    <text evidence="1">Belongs to the type-I restriction system S methylase family.</text>
</comment>
<comment type="caution">
    <text evidence="5">The sequence shown here is derived from an EMBL/GenBank/DDBJ whole genome shotgun (WGS) entry which is preliminary data.</text>
</comment>
<dbReference type="Gene3D" id="3.90.220.20">
    <property type="entry name" value="DNA methylase specificity domains"/>
    <property type="match status" value="2"/>
</dbReference>
<dbReference type="PANTHER" id="PTHR30408">
    <property type="entry name" value="TYPE-1 RESTRICTION ENZYME ECOKI SPECIFICITY PROTEIN"/>
    <property type="match status" value="1"/>
</dbReference>
<dbReference type="GO" id="GO:0004519">
    <property type="term" value="F:endonuclease activity"/>
    <property type="evidence" value="ECO:0007669"/>
    <property type="project" value="UniProtKB-KW"/>
</dbReference>
<keyword evidence="6" id="KW-1185">Reference proteome</keyword>
<evidence type="ECO:0000313" key="6">
    <source>
        <dbReference type="Proteomes" id="UP001597036"/>
    </source>
</evidence>
<dbReference type="EC" id="3.1.21.-" evidence="5"/>
<dbReference type="SUPFAM" id="SSF116734">
    <property type="entry name" value="DNA methylase specificity domain"/>
    <property type="match status" value="2"/>
</dbReference>
<dbReference type="RefSeq" id="WP_377939122.1">
    <property type="nucleotide sequence ID" value="NZ_JBHTHQ010000021.1"/>
</dbReference>
<dbReference type="InterPro" id="IPR044946">
    <property type="entry name" value="Restrct_endonuc_typeI_TRD_sf"/>
</dbReference>
<keyword evidence="2" id="KW-0680">Restriction system</keyword>
<dbReference type="InterPro" id="IPR000055">
    <property type="entry name" value="Restrct_endonuc_typeI_TRD"/>
</dbReference>
<feature type="domain" description="Type I restriction modification DNA specificity" evidence="4">
    <location>
        <begin position="186"/>
        <end position="334"/>
    </location>
</feature>
<protein>
    <submittedName>
        <fullName evidence="5">Restriction endonuclease subunit S</fullName>
        <ecNumber evidence="5">3.1.21.-</ecNumber>
    </submittedName>
</protein>
<keyword evidence="5" id="KW-0540">Nuclease</keyword>
<evidence type="ECO:0000256" key="3">
    <source>
        <dbReference type="ARBA" id="ARBA00023125"/>
    </source>
</evidence>
<dbReference type="InterPro" id="IPR052021">
    <property type="entry name" value="Type-I_RS_S_subunit"/>
</dbReference>
<dbReference type="CDD" id="cd17254">
    <property type="entry name" value="RMtype1_S_FclI-TRD1-CR1_like"/>
    <property type="match status" value="1"/>
</dbReference>
<gene>
    <name evidence="5" type="ORF">ACFQY8_06720</name>
</gene>
<accession>A0ABW2Y5A7</accession>
<reference evidence="6" key="1">
    <citation type="journal article" date="2019" name="Int. J. Syst. Evol. Microbiol.">
        <title>The Global Catalogue of Microorganisms (GCM) 10K type strain sequencing project: providing services to taxonomists for standard genome sequencing and annotation.</title>
        <authorList>
            <consortium name="The Broad Institute Genomics Platform"/>
            <consortium name="The Broad Institute Genome Sequencing Center for Infectious Disease"/>
            <person name="Wu L."/>
            <person name="Ma J."/>
        </authorList>
    </citation>
    <scope>NUCLEOTIDE SEQUENCE [LARGE SCALE GENOMIC DNA]</scope>
    <source>
        <strain evidence="6">CCM 8604</strain>
    </source>
</reference>
<sequence length="351" mass="40251">MERVKLGDVATYINGYAFKPEDWADNGVEIIRIQNLTGKSREINYYEGDFDSKYEVNPGDVLISWSASLGVYVWKKERSVLNQHIFKVIFNKLEINKDFFVYQVATILNKAGVSAHGATMRHLTRPVFDSLPFRLTDIDSQNRIAGVLNYASTLIKLRQQQLTQLDTLVKARFVEMFGDPITNENGWREYRWSDVLLIKNGRNQKKIEQPNGEYAICGSGGVIGRGIEYITEAESVVIGRKGNINKPMLMHERYWNVDTAFGLEPHSEVLDVNYLYIFCEMYNFESLNKTVTIPSLTKSDLLNIKIPIPPLSLQNQFADFVKQVDKSKVAVQKALDEAQMLFDSLMQEYFE</sequence>
<evidence type="ECO:0000313" key="5">
    <source>
        <dbReference type="EMBL" id="MFD0705435.1"/>
    </source>
</evidence>
<proteinExistence type="inferred from homology"/>
<dbReference type="EMBL" id="JBHTHQ010000021">
    <property type="protein sequence ID" value="MFD0705435.1"/>
    <property type="molecule type" value="Genomic_DNA"/>
</dbReference>
<dbReference type="Pfam" id="PF01420">
    <property type="entry name" value="Methylase_S"/>
    <property type="match status" value="2"/>
</dbReference>
<evidence type="ECO:0000256" key="2">
    <source>
        <dbReference type="ARBA" id="ARBA00022747"/>
    </source>
</evidence>
<organism evidence="5 6">
    <name type="scientific">Alloscardovia venturai</name>
    <dbReference type="NCBI Taxonomy" id="1769421"/>
    <lineage>
        <taxon>Bacteria</taxon>
        <taxon>Bacillati</taxon>
        <taxon>Actinomycetota</taxon>
        <taxon>Actinomycetes</taxon>
        <taxon>Bifidobacteriales</taxon>
        <taxon>Bifidobacteriaceae</taxon>
        <taxon>Alloscardovia</taxon>
    </lineage>
</organism>
<keyword evidence="3" id="KW-0238">DNA-binding</keyword>
<dbReference type="Proteomes" id="UP001597036">
    <property type="component" value="Unassembled WGS sequence"/>
</dbReference>
<feature type="domain" description="Type I restriction modification DNA specificity" evidence="4">
    <location>
        <begin position="2"/>
        <end position="165"/>
    </location>
</feature>
<dbReference type="PANTHER" id="PTHR30408:SF12">
    <property type="entry name" value="TYPE I RESTRICTION ENZYME MJAVIII SPECIFICITY SUBUNIT"/>
    <property type="match status" value="1"/>
</dbReference>
<keyword evidence="5" id="KW-0378">Hydrolase</keyword>
<dbReference type="GO" id="GO:0016787">
    <property type="term" value="F:hydrolase activity"/>
    <property type="evidence" value="ECO:0007669"/>
    <property type="project" value="UniProtKB-KW"/>
</dbReference>
<evidence type="ECO:0000259" key="4">
    <source>
        <dbReference type="Pfam" id="PF01420"/>
    </source>
</evidence>